<dbReference type="PANTHER" id="PTHR42678">
    <property type="entry name" value="AMIDASE"/>
    <property type="match status" value="1"/>
</dbReference>
<keyword evidence="1" id="KW-0732">Signal</keyword>
<comment type="caution">
    <text evidence="3">The sequence shown here is derived from an EMBL/GenBank/DDBJ whole genome shotgun (WGS) entry which is preliminary data.</text>
</comment>
<dbReference type="Gene3D" id="3.90.1300.10">
    <property type="entry name" value="Amidase signature (AS) domain"/>
    <property type="match status" value="1"/>
</dbReference>
<feature type="chain" id="PRO_5041274113" evidence="1">
    <location>
        <begin position="24"/>
        <end position="546"/>
    </location>
</feature>
<organism evidence="3 4">
    <name type="scientific">Lasiosphaeris hirsuta</name>
    <dbReference type="NCBI Taxonomy" id="260670"/>
    <lineage>
        <taxon>Eukaryota</taxon>
        <taxon>Fungi</taxon>
        <taxon>Dikarya</taxon>
        <taxon>Ascomycota</taxon>
        <taxon>Pezizomycotina</taxon>
        <taxon>Sordariomycetes</taxon>
        <taxon>Sordariomycetidae</taxon>
        <taxon>Sordariales</taxon>
        <taxon>Lasiosphaeriaceae</taxon>
        <taxon>Lasiosphaeris</taxon>
    </lineage>
</organism>
<dbReference type="Pfam" id="PF01425">
    <property type="entry name" value="Amidase"/>
    <property type="match status" value="1"/>
</dbReference>
<gene>
    <name evidence="3" type="ORF">B0H67DRAFT_559607</name>
</gene>
<evidence type="ECO:0000259" key="2">
    <source>
        <dbReference type="Pfam" id="PF01425"/>
    </source>
</evidence>
<accession>A0AA40B8S8</accession>
<reference evidence="3" key="1">
    <citation type="submission" date="2023-06" db="EMBL/GenBank/DDBJ databases">
        <title>Genome-scale phylogeny and comparative genomics of the fungal order Sordariales.</title>
        <authorList>
            <consortium name="Lawrence Berkeley National Laboratory"/>
            <person name="Hensen N."/>
            <person name="Bonometti L."/>
            <person name="Westerberg I."/>
            <person name="Brannstrom I.O."/>
            <person name="Guillou S."/>
            <person name="Cros-Aarteil S."/>
            <person name="Calhoun S."/>
            <person name="Haridas S."/>
            <person name="Kuo A."/>
            <person name="Mondo S."/>
            <person name="Pangilinan J."/>
            <person name="Riley R."/>
            <person name="Labutti K."/>
            <person name="Andreopoulos B."/>
            <person name="Lipzen A."/>
            <person name="Chen C."/>
            <person name="Yanf M."/>
            <person name="Daum C."/>
            <person name="Ng V."/>
            <person name="Clum A."/>
            <person name="Steindorff A."/>
            <person name="Ohm R."/>
            <person name="Martin F."/>
            <person name="Silar P."/>
            <person name="Natvig D."/>
            <person name="Lalanne C."/>
            <person name="Gautier V."/>
            <person name="Ament-Velasquez S.L."/>
            <person name="Kruys A."/>
            <person name="Hutchinson M.I."/>
            <person name="Powell A.J."/>
            <person name="Barry K."/>
            <person name="Miller A.N."/>
            <person name="Grigoriev I.V."/>
            <person name="Debuchy R."/>
            <person name="Gladieux P."/>
            <person name="Thoren M.H."/>
            <person name="Johannesson H."/>
        </authorList>
    </citation>
    <scope>NUCLEOTIDE SEQUENCE</scope>
    <source>
        <strain evidence="3">SMH4607-1</strain>
    </source>
</reference>
<dbReference type="PANTHER" id="PTHR42678:SF5">
    <property type="entry name" value="GLUTAMYL-TRNA(GLN) AMIDOTRANSFERASE SUBUNIT A"/>
    <property type="match status" value="1"/>
</dbReference>
<dbReference type="InterPro" id="IPR036928">
    <property type="entry name" value="AS_sf"/>
</dbReference>
<dbReference type="InterPro" id="IPR023631">
    <property type="entry name" value="Amidase_dom"/>
</dbReference>
<name>A0AA40B8S8_9PEZI</name>
<sequence length="546" mass="57210">MARKYHICVKLAAQLLIPSATWALTDPFDVREATIDSVHNALFTRITTCRQVVSSFIARIETYNPVINAIISLNPTALSTADRLDARLASGNVTGALFCIPVLLKDNFDTADIPTTAGCLALADNRPLHDAPTVAALRDAGAIILGKANLHELALEGISVSSLGGQTVNPYDLTRTPGGSSGGSGAALAANFAVLSTGTDTVNSLRSPASANSLFSVRPTRGLLSRAGVIPVSYTQDSVGALARTVKDLAVALTVMARVGYDAADNTTAAVPTEVRGVDYSAALYGSSLRGLRLGLVGGFFNHTASAETSPVNEAMALGIRHLRSAGATLVNITDAIYNTTALAALDVQTFEYRSLLTAYLSSRPAPPNSFADIYTSGNFLVLPSGYPYITKSTVSSTAAPAYLPALHAIRSLTQSLQTTFATHALDALIYPEQKNLVVKLGSPSQSGRNGILAALTGSPVVTVPIGFTAASGEAPSGVPMGMEILGRPWSEGVLLNIARHVGELMLVRRMPPFANGTVESREYGTVPVIRPDVRNIPKQYPVGIL</sequence>
<dbReference type="Proteomes" id="UP001172102">
    <property type="component" value="Unassembled WGS sequence"/>
</dbReference>
<evidence type="ECO:0000256" key="1">
    <source>
        <dbReference type="SAM" id="SignalP"/>
    </source>
</evidence>
<dbReference type="SUPFAM" id="SSF75304">
    <property type="entry name" value="Amidase signature (AS) enzymes"/>
    <property type="match status" value="1"/>
</dbReference>
<feature type="signal peptide" evidence="1">
    <location>
        <begin position="1"/>
        <end position="23"/>
    </location>
</feature>
<dbReference type="AlphaFoldDB" id="A0AA40B8S8"/>
<protein>
    <submittedName>
        <fullName evidence="3">Amidase signature domain-containing protein</fullName>
    </submittedName>
</protein>
<feature type="domain" description="Amidase" evidence="2">
    <location>
        <begin position="52"/>
        <end position="496"/>
    </location>
</feature>
<keyword evidence="4" id="KW-1185">Reference proteome</keyword>
<dbReference type="EMBL" id="JAUKUA010000001">
    <property type="protein sequence ID" value="KAK0729762.1"/>
    <property type="molecule type" value="Genomic_DNA"/>
</dbReference>
<evidence type="ECO:0000313" key="4">
    <source>
        <dbReference type="Proteomes" id="UP001172102"/>
    </source>
</evidence>
<proteinExistence type="predicted"/>
<evidence type="ECO:0000313" key="3">
    <source>
        <dbReference type="EMBL" id="KAK0729762.1"/>
    </source>
</evidence>